<dbReference type="EMBL" id="JAJJHW010000095">
    <property type="protein sequence ID" value="KAH8388115.1"/>
    <property type="molecule type" value="Genomic_DNA"/>
</dbReference>
<dbReference type="PANTHER" id="PTHR45971:SF1">
    <property type="entry name" value="RUBICON, ISOFORM A"/>
    <property type="match status" value="1"/>
</dbReference>
<feature type="non-terminal residue" evidence="7">
    <location>
        <position position="1"/>
    </location>
</feature>
<dbReference type="InterPro" id="IPR025258">
    <property type="entry name" value="RH_dom"/>
</dbReference>
<sequence>HRRAHHRQREVKQQQLQLTTLVAELRRATHHWFQAKSDECFQLLVQTCVEILQHGLLLQPATDDGIQRLIDDFEFLRLTQLQQPGGSRHATTRKQTVAEFLQQWVASCLRQHCLSRCLQTLVADKELLDAYYQPDVALLRHNGHATALFVCLTAIQLDQSSLLSQLEPLQRRQRHRRTCSQPNFSITQRLHAVQEEEQQQQQQLLPQHPDQPQQQTQRQLLLLRRIKSLPSLQQSESSADSVRPRCQTYNSPRARWAQADDPLLSGCSLSTASSSNCSSQLTPRRHIQLINCDDIKIWTDQTSSSSEHCHSDATTTPPMSTPTPTPSAIMQCSVKRGLLGNLFGSPPVYTSWYQRGLGQEDNDETSSVLDSFRPVCGRKLDKRQQASLFEGVSMLDYAQTETLQAQETATAPLDIVGIRSQQHSVASSGNSTTPCSSTLSTLSESNSFNSKRDSQSLAAFLQMSRYTHNNTDLEKENAHFRISEACITAIEHVKWSHRRSARENNHATAQANDTFTDADAAIPIPFVEQHSLAAGNHNNSAEAVGLQLISRFKDQQLPKLADLKWLVSEQDAPQQLLPLPKPLPQHQLQVESASLTRGTRTWAPPRQQIIFTEHPAVSRSELLTRQHYRCAGCGMHVTRQYQQHFRYCNYLGKYLCTGCHRNQMSAIPAKILHAWDFRCYAVSSFAYRLIEQMYTFPLFHVPDLQPQLYAKQKALARERRRRQQLKYVRDFISACRFATREQALFNAVPAHITSDPDMWSMCDFVDVQNNSMRRSIEELIALSEQHINNCVLCTGRAFVCEYCKSPKLIYRWQRRVQRCAHCGVCSHYNCWKAAAFATNNRSGHQRCQRCDRLQQRST</sequence>
<dbReference type="SUPFAM" id="SSF140741">
    <property type="entry name" value="RUN domain-like"/>
    <property type="match status" value="1"/>
</dbReference>
<dbReference type="SMART" id="SM01175">
    <property type="entry name" value="DUF4206"/>
    <property type="match status" value="1"/>
</dbReference>
<feature type="region of interest" description="Disordered" evidence="5">
    <location>
        <begin position="304"/>
        <end position="325"/>
    </location>
</feature>
<dbReference type="Pfam" id="PF13901">
    <property type="entry name" value="RH_dom"/>
    <property type="match status" value="1"/>
</dbReference>
<protein>
    <recommendedName>
        <fullName evidence="6">Rubicon Homology domain-containing protein</fullName>
    </recommendedName>
</protein>
<evidence type="ECO:0000313" key="7">
    <source>
        <dbReference type="EMBL" id="KAH8388115.1"/>
    </source>
</evidence>
<feature type="non-terminal residue" evidence="7">
    <location>
        <position position="858"/>
    </location>
</feature>
<feature type="region of interest" description="Disordered" evidence="5">
    <location>
        <begin position="423"/>
        <end position="448"/>
    </location>
</feature>
<evidence type="ECO:0000256" key="5">
    <source>
        <dbReference type="SAM" id="MobiDB-lite"/>
    </source>
</evidence>
<keyword evidence="8" id="KW-1185">Reference proteome</keyword>
<evidence type="ECO:0000256" key="3">
    <source>
        <dbReference type="ARBA" id="ARBA00022753"/>
    </source>
</evidence>
<gene>
    <name evidence="7" type="ORF">KR093_011809</name>
</gene>
<dbReference type="InterPro" id="IPR004012">
    <property type="entry name" value="Run_dom"/>
</dbReference>
<evidence type="ECO:0000259" key="6">
    <source>
        <dbReference type="SMART" id="SM01175"/>
    </source>
</evidence>
<dbReference type="Pfam" id="PF21054">
    <property type="entry name" value="RUBC_PIKBD"/>
    <property type="match status" value="2"/>
</dbReference>
<feature type="compositionally biased region" description="Low complexity" evidence="5">
    <location>
        <begin position="199"/>
        <end position="217"/>
    </location>
</feature>
<dbReference type="InterPro" id="IPR048569">
    <property type="entry name" value="RUBC_PIKBD"/>
</dbReference>
<keyword evidence="4" id="KW-0072">Autophagy</keyword>
<comment type="subcellular location">
    <subcellularLocation>
        <location evidence="1">Late endosome</location>
    </subcellularLocation>
</comment>
<accession>A0AAD4KFZ7</accession>
<comment type="caution">
    <text evidence="7">The sequence shown here is derived from an EMBL/GenBank/DDBJ whole genome shotgun (WGS) entry which is preliminary data.</text>
</comment>
<feature type="region of interest" description="Disordered" evidence="5">
    <location>
        <begin position="197"/>
        <end position="217"/>
    </location>
</feature>
<dbReference type="CDD" id="cd17686">
    <property type="entry name" value="RUN_RUBCN"/>
    <property type="match status" value="1"/>
</dbReference>
<dbReference type="InterPro" id="IPR052428">
    <property type="entry name" value="Autophagy_HostDef_Reg"/>
</dbReference>
<evidence type="ECO:0000256" key="2">
    <source>
        <dbReference type="ARBA" id="ARBA00022553"/>
    </source>
</evidence>
<dbReference type="GO" id="GO:1901981">
    <property type="term" value="F:phosphatidylinositol phosphate binding"/>
    <property type="evidence" value="ECO:0007669"/>
    <property type="project" value="TreeGrafter"/>
</dbReference>
<evidence type="ECO:0000256" key="1">
    <source>
        <dbReference type="ARBA" id="ARBA00004603"/>
    </source>
</evidence>
<organism evidence="7 8">
    <name type="scientific">Drosophila rubida</name>
    <dbReference type="NCBI Taxonomy" id="30044"/>
    <lineage>
        <taxon>Eukaryota</taxon>
        <taxon>Metazoa</taxon>
        <taxon>Ecdysozoa</taxon>
        <taxon>Arthropoda</taxon>
        <taxon>Hexapoda</taxon>
        <taxon>Insecta</taxon>
        <taxon>Pterygota</taxon>
        <taxon>Neoptera</taxon>
        <taxon>Endopterygota</taxon>
        <taxon>Diptera</taxon>
        <taxon>Brachycera</taxon>
        <taxon>Muscomorpha</taxon>
        <taxon>Ephydroidea</taxon>
        <taxon>Drosophilidae</taxon>
        <taxon>Drosophila</taxon>
    </lineage>
</organism>
<keyword evidence="3" id="KW-0967">Endosome</keyword>
<evidence type="ECO:0000313" key="8">
    <source>
        <dbReference type="Proteomes" id="UP001200034"/>
    </source>
</evidence>
<dbReference type="InterPro" id="IPR037213">
    <property type="entry name" value="Run_dom_sf"/>
</dbReference>
<dbReference type="GO" id="GO:0005770">
    <property type="term" value="C:late endosome"/>
    <property type="evidence" value="ECO:0007669"/>
    <property type="project" value="UniProtKB-SubCell"/>
</dbReference>
<keyword evidence="2" id="KW-0597">Phosphoprotein</keyword>
<dbReference type="Pfam" id="PF02759">
    <property type="entry name" value="RUN"/>
    <property type="match status" value="1"/>
</dbReference>
<feature type="compositionally biased region" description="Low complexity" evidence="5">
    <location>
        <begin position="430"/>
        <end position="448"/>
    </location>
</feature>
<dbReference type="GO" id="GO:0006914">
    <property type="term" value="P:autophagy"/>
    <property type="evidence" value="ECO:0007669"/>
    <property type="project" value="UniProtKB-KW"/>
</dbReference>
<feature type="domain" description="Rubicon Homology" evidence="6">
    <location>
        <begin position="646"/>
        <end position="857"/>
    </location>
</feature>
<name>A0AAD4KFZ7_9MUSC</name>
<evidence type="ECO:0000256" key="4">
    <source>
        <dbReference type="ARBA" id="ARBA00023006"/>
    </source>
</evidence>
<dbReference type="PANTHER" id="PTHR45971">
    <property type="entry name" value="PHOX (PX) DOMAIN-CONTAINING PROTEIN"/>
    <property type="match status" value="1"/>
</dbReference>
<dbReference type="AlphaFoldDB" id="A0AAD4KFZ7"/>
<dbReference type="Gene3D" id="1.20.58.900">
    <property type="match status" value="1"/>
</dbReference>
<proteinExistence type="predicted"/>
<reference evidence="7" key="1">
    <citation type="journal article" date="2021" name="Mol. Ecol. Resour.">
        <title>Phylogenomic analyses of the genus Drosophila reveals genomic signals of climate adaptation.</title>
        <authorList>
            <person name="Li F."/>
            <person name="Rane R.V."/>
            <person name="Luria V."/>
            <person name="Xiong Z."/>
            <person name="Chen J."/>
            <person name="Li Z."/>
            <person name="Catullo R.A."/>
            <person name="Griffin P.C."/>
            <person name="Schiffer M."/>
            <person name="Pearce S."/>
            <person name="Lee S.F."/>
            <person name="McElroy K."/>
            <person name="Stocker A."/>
            <person name="Shirriffs J."/>
            <person name="Cockerell F."/>
            <person name="Coppin C."/>
            <person name="Sgro C.M."/>
            <person name="Karger A."/>
            <person name="Cain J.W."/>
            <person name="Weber J.A."/>
            <person name="Santpere G."/>
            <person name="Kirschner M.W."/>
            <person name="Hoffmann A.A."/>
            <person name="Oakeshott J.G."/>
            <person name="Zhang G."/>
        </authorList>
    </citation>
    <scope>NUCLEOTIDE SEQUENCE</scope>
    <source>
        <strain evidence="7">BGI-SZ-2011g</strain>
    </source>
</reference>
<dbReference type="Proteomes" id="UP001200034">
    <property type="component" value="Unassembled WGS sequence"/>
</dbReference>